<dbReference type="InterPro" id="IPR053781">
    <property type="entry name" value="F-box_AtFBL13-like"/>
</dbReference>
<evidence type="ECO:0000313" key="2">
    <source>
        <dbReference type="EMBL" id="KAK2972327.1"/>
    </source>
</evidence>
<dbReference type="Proteomes" id="UP001187471">
    <property type="component" value="Unassembled WGS sequence"/>
</dbReference>
<keyword evidence="3" id="KW-1185">Reference proteome</keyword>
<dbReference type="SUPFAM" id="SSF81383">
    <property type="entry name" value="F-box domain"/>
    <property type="match status" value="1"/>
</dbReference>
<reference evidence="2" key="1">
    <citation type="submission" date="2022-12" db="EMBL/GenBank/DDBJ databases">
        <title>Draft genome assemblies for two species of Escallonia (Escalloniales).</title>
        <authorList>
            <person name="Chanderbali A."/>
            <person name="Dervinis C."/>
            <person name="Anghel I."/>
            <person name="Soltis D."/>
            <person name="Soltis P."/>
            <person name="Zapata F."/>
        </authorList>
    </citation>
    <scope>NUCLEOTIDE SEQUENCE</scope>
    <source>
        <strain evidence="2">UCBG92.1500</strain>
        <tissue evidence="2">Leaf</tissue>
    </source>
</reference>
<sequence length="171" mass="18909">MALAGANVLSTTSKLLSSDHHETKHPPLQRCRTNDGDDWLSNLPDEILCHILSFLPTKNAVATSILSSRYSSLWSCIPVLDFHYQPHLYSPQKFVEFVNKVLVGNRSPSINTLKLSFENSPFCANPEIIEFHDNTLLCGISSSNSLANLKYTTLLCGISSNNSLANLKSPF</sequence>
<dbReference type="InterPro" id="IPR001810">
    <property type="entry name" value="F-box_dom"/>
</dbReference>
<dbReference type="Pfam" id="PF00646">
    <property type="entry name" value="F-box"/>
    <property type="match status" value="1"/>
</dbReference>
<dbReference type="AlphaFoldDB" id="A0AA88QPN0"/>
<dbReference type="EMBL" id="JAVXUO010002530">
    <property type="protein sequence ID" value="KAK2972327.1"/>
    <property type="molecule type" value="Genomic_DNA"/>
</dbReference>
<evidence type="ECO:0000313" key="3">
    <source>
        <dbReference type="Proteomes" id="UP001187471"/>
    </source>
</evidence>
<gene>
    <name evidence="2" type="ORF">RJ640_014385</name>
</gene>
<feature type="domain" description="F-box" evidence="1">
    <location>
        <begin position="37"/>
        <end position="73"/>
    </location>
</feature>
<comment type="caution">
    <text evidence="2">The sequence shown here is derived from an EMBL/GenBank/DDBJ whole genome shotgun (WGS) entry which is preliminary data.</text>
</comment>
<proteinExistence type="predicted"/>
<organism evidence="2 3">
    <name type="scientific">Escallonia rubra</name>
    <dbReference type="NCBI Taxonomy" id="112253"/>
    <lineage>
        <taxon>Eukaryota</taxon>
        <taxon>Viridiplantae</taxon>
        <taxon>Streptophyta</taxon>
        <taxon>Embryophyta</taxon>
        <taxon>Tracheophyta</taxon>
        <taxon>Spermatophyta</taxon>
        <taxon>Magnoliopsida</taxon>
        <taxon>eudicotyledons</taxon>
        <taxon>Gunneridae</taxon>
        <taxon>Pentapetalae</taxon>
        <taxon>asterids</taxon>
        <taxon>campanulids</taxon>
        <taxon>Escalloniales</taxon>
        <taxon>Escalloniaceae</taxon>
        <taxon>Escallonia</taxon>
    </lineage>
</organism>
<name>A0AA88QPN0_9ASTE</name>
<dbReference type="InterPro" id="IPR036047">
    <property type="entry name" value="F-box-like_dom_sf"/>
</dbReference>
<dbReference type="CDD" id="cd22160">
    <property type="entry name" value="F-box_AtFBL13-like"/>
    <property type="match status" value="1"/>
</dbReference>
<dbReference type="PROSITE" id="PS50181">
    <property type="entry name" value="FBOX"/>
    <property type="match status" value="1"/>
</dbReference>
<dbReference type="PANTHER" id="PTHR31293">
    <property type="entry name" value="RNI-LIKE SUPERFAMILY PROTEIN"/>
    <property type="match status" value="1"/>
</dbReference>
<dbReference type="PANTHER" id="PTHR31293:SF16">
    <property type="entry name" value="RNI-LIKE SUPERFAMILY PROTEIN"/>
    <property type="match status" value="1"/>
</dbReference>
<dbReference type="InterPro" id="IPR055294">
    <property type="entry name" value="FBL60-like"/>
</dbReference>
<evidence type="ECO:0000259" key="1">
    <source>
        <dbReference type="PROSITE" id="PS50181"/>
    </source>
</evidence>
<accession>A0AA88QPN0</accession>
<dbReference type="Gene3D" id="1.20.1280.50">
    <property type="match status" value="1"/>
</dbReference>
<protein>
    <recommendedName>
        <fullName evidence="1">F-box domain-containing protein</fullName>
    </recommendedName>
</protein>